<evidence type="ECO:0000313" key="1">
    <source>
        <dbReference type="EMBL" id="QDV27909.1"/>
    </source>
</evidence>
<proteinExistence type="predicted"/>
<protein>
    <submittedName>
        <fullName evidence="1">Uncharacterized protein</fullName>
    </submittedName>
</protein>
<gene>
    <name evidence="1" type="ORF">Q31a_63020</name>
</gene>
<dbReference type="KEGG" id="ahel:Q31a_63020"/>
<keyword evidence="2" id="KW-1185">Reference proteome</keyword>
<accession>A0A518GH48</accession>
<name>A0A518GH48_9BACT</name>
<dbReference type="EMBL" id="CP036298">
    <property type="protein sequence ID" value="QDV27909.1"/>
    <property type="molecule type" value="Genomic_DNA"/>
</dbReference>
<reference evidence="1 2" key="1">
    <citation type="submission" date="2019-02" db="EMBL/GenBank/DDBJ databases">
        <title>Deep-cultivation of Planctomycetes and their phenomic and genomic characterization uncovers novel biology.</title>
        <authorList>
            <person name="Wiegand S."/>
            <person name="Jogler M."/>
            <person name="Boedeker C."/>
            <person name="Pinto D."/>
            <person name="Vollmers J."/>
            <person name="Rivas-Marin E."/>
            <person name="Kohn T."/>
            <person name="Peeters S.H."/>
            <person name="Heuer A."/>
            <person name="Rast P."/>
            <person name="Oberbeckmann S."/>
            <person name="Bunk B."/>
            <person name="Jeske O."/>
            <person name="Meyerdierks A."/>
            <person name="Storesund J.E."/>
            <person name="Kallscheuer N."/>
            <person name="Luecker S."/>
            <person name="Lage O.M."/>
            <person name="Pohl T."/>
            <person name="Merkel B.J."/>
            <person name="Hornburger P."/>
            <person name="Mueller R.-W."/>
            <person name="Bruemmer F."/>
            <person name="Labrenz M."/>
            <person name="Spormann A.M."/>
            <person name="Op den Camp H."/>
            <person name="Overmann J."/>
            <person name="Amann R."/>
            <person name="Jetten M.S.M."/>
            <person name="Mascher T."/>
            <person name="Medema M.H."/>
            <person name="Devos D.P."/>
            <person name="Kaster A.-K."/>
            <person name="Ovreas L."/>
            <person name="Rohde M."/>
            <person name="Galperin M.Y."/>
            <person name="Jogler C."/>
        </authorList>
    </citation>
    <scope>NUCLEOTIDE SEQUENCE [LARGE SCALE GENOMIC DNA]</scope>
    <source>
        <strain evidence="1 2">Q31a</strain>
    </source>
</reference>
<evidence type="ECO:0000313" key="2">
    <source>
        <dbReference type="Proteomes" id="UP000318017"/>
    </source>
</evidence>
<sequence length="39" mass="4335">MGTQPARVLSVRVAALGEWGMLVMPIPSYREYANTLCPR</sequence>
<organism evidence="1 2">
    <name type="scientific">Aureliella helgolandensis</name>
    <dbReference type="NCBI Taxonomy" id="2527968"/>
    <lineage>
        <taxon>Bacteria</taxon>
        <taxon>Pseudomonadati</taxon>
        <taxon>Planctomycetota</taxon>
        <taxon>Planctomycetia</taxon>
        <taxon>Pirellulales</taxon>
        <taxon>Pirellulaceae</taxon>
        <taxon>Aureliella</taxon>
    </lineage>
</organism>
<dbReference type="Proteomes" id="UP000318017">
    <property type="component" value="Chromosome"/>
</dbReference>
<dbReference type="AlphaFoldDB" id="A0A518GH48"/>